<feature type="compositionally biased region" description="Basic and acidic residues" evidence="1">
    <location>
        <begin position="371"/>
        <end position="385"/>
    </location>
</feature>
<feature type="compositionally biased region" description="Polar residues" evidence="1">
    <location>
        <begin position="1"/>
        <end position="12"/>
    </location>
</feature>
<feature type="compositionally biased region" description="Low complexity" evidence="1">
    <location>
        <begin position="531"/>
        <end position="554"/>
    </location>
</feature>
<dbReference type="InterPro" id="IPR007461">
    <property type="entry name" value="Ysc84_actin-binding"/>
</dbReference>
<feature type="compositionally biased region" description="Pro residues" evidence="1">
    <location>
        <begin position="21"/>
        <end position="32"/>
    </location>
</feature>
<protein>
    <submittedName>
        <fullName evidence="3">DUF500 and UBA/TS-N domain-containing protein</fullName>
    </submittedName>
</protein>
<keyword evidence="4" id="KW-1185">Reference proteome</keyword>
<dbReference type="InterPro" id="IPR051702">
    <property type="entry name" value="SH3_domain_YSC84-like"/>
</dbReference>
<feature type="domain" description="Ysc84 actin-binding" evidence="2">
    <location>
        <begin position="260"/>
        <end position="460"/>
    </location>
</feature>
<dbReference type="CDD" id="cd11524">
    <property type="entry name" value="SYLF"/>
    <property type="match status" value="1"/>
</dbReference>
<dbReference type="GeneID" id="98179144"/>
<dbReference type="RefSeq" id="XP_070919922.1">
    <property type="nucleotide sequence ID" value="XM_071063821.1"/>
</dbReference>
<dbReference type="EMBL" id="BAAFSV010000004">
    <property type="protein sequence ID" value="GAB1318191.1"/>
    <property type="molecule type" value="Genomic_DNA"/>
</dbReference>
<dbReference type="Pfam" id="PF04366">
    <property type="entry name" value="Ysc84"/>
    <property type="match status" value="1"/>
</dbReference>
<feature type="compositionally biased region" description="Low complexity" evidence="1">
    <location>
        <begin position="169"/>
        <end position="178"/>
    </location>
</feature>
<sequence length="593" mass="62100">MSSNEKQFPGNSGAQQGQQPYFPPPPPGPPPAQASQTQVPKHSNENPIPDYNIPTYNPAQPQFAPPSTAADDDIYNASPTDGHPPKFPDPHHHHHDEDASKKKSHRLSGLGHAFTNKVAGPVNALAQKFGSEGFMPESLDKECEKAARILRGFCKDGIYSDAVPPTAPAPTTAPATATGPSLTSTKPVVAEKPTIDASKAKKSRVLLTIPSKVIARAQGLAIFTAVRVGFQATGSSGSGILIARLPDGSWSPPSGIQITSIGAGFVAGLDIYDCVVVINTREALELFTSTRLSLGSDLAVTAGPFGAGGALDWGVPPSPGGGQRGRDKSKEKVTAEKQQQQQQAGLSTQPLSADNRRFQTHNVPEQEQLEPDQRPDLKERRPSPFREAIKKPVYSYVKSRGFYAGIQIDGTVVAEREGANAKFYGQAVPVAKILRGEVPAQGPQGMWPVGAKSLYDVLKGAEGGWRGQQQGQARPVSPSPVTPTFDPNVGAPPSTWVPGVTAGVQGLNIGSDSAAGPSKVHRGPPPPAGAVPPTAGASAKAAEAAAEAARAEAYAPPPPGYTEQHDPEDLPPAYVDDDNYRPPAPGDSKTGLH</sequence>
<gene>
    <name evidence="3" type="ORF">MFIFM68171_08401</name>
</gene>
<organism evidence="3 4">
    <name type="scientific">Madurella fahalii</name>
    <dbReference type="NCBI Taxonomy" id="1157608"/>
    <lineage>
        <taxon>Eukaryota</taxon>
        <taxon>Fungi</taxon>
        <taxon>Dikarya</taxon>
        <taxon>Ascomycota</taxon>
        <taxon>Pezizomycotina</taxon>
        <taxon>Sordariomycetes</taxon>
        <taxon>Sordariomycetidae</taxon>
        <taxon>Sordariales</taxon>
        <taxon>Sordariales incertae sedis</taxon>
        <taxon>Madurella</taxon>
    </lineage>
</organism>
<feature type="compositionally biased region" description="Basic and acidic residues" evidence="1">
    <location>
        <begin position="83"/>
        <end position="101"/>
    </location>
</feature>
<evidence type="ECO:0000256" key="1">
    <source>
        <dbReference type="SAM" id="MobiDB-lite"/>
    </source>
</evidence>
<proteinExistence type="predicted"/>
<name>A0ABQ0GKC8_9PEZI</name>
<feature type="region of interest" description="Disordered" evidence="1">
    <location>
        <begin position="1"/>
        <end position="107"/>
    </location>
</feature>
<feature type="region of interest" description="Disordered" evidence="1">
    <location>
        <begin position="165"/>
        <end position="190"/>
    </location>
</feature>
<reference evidence="3 4" key="1">
    <citation type="submission" date="2024-09" db="EMBL/GenBank/DDBJ databases">
        <title>Itraconazole resistance in Madurella fahalii resulting from another homologue of gene encoding cytochrome P450 14-alpha sterol demethylase (CYP51).</title>
        <authorList>
            <person name="Yoshioka I."/>
            <person name="Fahal A.H."/>
            <person name="Kaneko S."/>
            <person name="Yaguchi T."/>
        </authorList>
    </citation>
    <scope>NUCLEOTIDE SEQUENCE [LARGE SCALE GENOMIC DNA]</scope>
    <source>
        <strain evidence="3 4">IFM 68171</strain>
    </source>
</reference>
<evidence type="ECO:0000313" key="3">
    <source>
        <dbReference type="EMBL" id="GAB1318191.1"/>
    </source>
</evidence>
<dbReference type="PANTHER" id="PTHR15629:SF8">
    <property type="entry name" value="DUF500 DOMAIN PROTEIN (AFU_ORTHOLOGUE AFUA_5G07310)"/>
    <property type="match status" value="1"/>
</dbReference>
<dbReference type="Proteomes" id="UP001628179">
    <property type="component" value="Unassembled WGS sequence"/>
</dbReference>
<evidence type="ECO:0000259" key="2">
    <source>
        <dbReference type="Pfam" id="PF04366"/>
    </source>
</evidence>
<dbReference type="PANTHER" id="PTHR15629">
    <property type="entry name" value="SH3YL1 PROTEIN"/>
    <property type="match status" value="1"/>
</dbReference>
<evidence type="ECO:0000313" key="4">
    <source>
        <dbReference type="Proteomes" id="UP001628179"/>
    </source>
</evidence>
<feature type="compositionally biased region" description="Basic and acidic residues" evidence="1">
    <location>
        <begin position="324"/>
        <end position="335"/>
    </location>
</feature>
<feature type="region of interest" description="Disordered" evidence="1">
    <location>
        <begin position="309"/>
        <end position="385"/>
    </location>
</feature>
<comment type="caution">
    <text evidence="3">The sequence shown here is derived from an EMBL/GenBank/DDBJ whole genome shotgun (WGS) entry which is preliminary data.</text>
</comment>
<accession>A0ABQ0GKC8</accession>
<feature type="region of interest" description="Disordered" evidence="1">
    <location>
        <begin position="464"/>
        <end position="593"/>
    </location>
</feature>